<evidence type="ECO:0000313" key="2">
    <source>
        <dbReference type="Proteomes" id="UP000761380"/>
    </source>
</evidence>
<sequence length="173" mass="19931">MVPQTLLLTILNNTTSIKDMLLKGSNVLSEITNMAKELFPPNMSLDDLRTVYSKPLDMVILETENKTGHIFVGGEFRINYIDPIYFGCSYELYFQDASKKWIKTSSQSNPIRQKLLSEETRNELLVNKELKFDIDKPSDEIKAWYAQNKRAQQAQPAQTLQATQTIHQTQQEK</sequence>
<dbReference type="EMBL" id="SVBY01000021">
    <property type="protein sequence ID" value="MBE6092367.1"/>
    <property type="molecule type" value="Genomic_DNA"/>
</dbReference>
<name>A0A927WR11_SELRU</name>
<accession>A0A927WR11</accession>
<comment type="caution">
    <text evidence="1">The sequence shown here is derived from an EMBL/GenBank/DDBJ whole genome shotgun (WGS) entry which is preliminary data.</text>
</comment>
<evidence type="ECO:0000313" key="1">
    <source>
        <dbReference type="EMBL" id="MBE6092367.1"/>
    </source>
</evidence>
<dbReference type="Proteomes" id="UP000761380">
    <property type="component" value="Unassembled WGS sequence"/>
</dbReference>
<protein>
    <submittedName>
        <fullName evidence="1">Uncharacterized protein</fullName>
    </submittedName>
</protein>
<gene>
    <name evidence="1" type="ORF">E7201_04210</name>
</gene>
<dbReference type="AlphaFoldDB" id="A0A927WR11"/>
<organism evidence="1 2">
    <name type="scientific">Selenomonas ruminantium</name>
    <dbReference type="NCBI Taxonomy" id="971"/>
    <lineage>
        <taxon>Bacteria</taxon>
        <taxon>Bacillati</taxon>
        <taxon>Bacillota</taxon>
        <taxon>Negativicutes</taxon>
        <taxon>Selenomonadales</taxon>
        <taxon>Selenomonadaceae</taxon>
        <taxon>Selenomonas</taxon>
    </lineage>
</organism>
<reference evidence="1" key="1">
    <citation type="submission" date="2019-04" db="EMBL/GenBank/DDBJ databases">
        <title>Evolution of Biomass-Degrading Anaerobic Consortia Revealed by Metagenomics.</title>
        <authorList>
            <person name="Peng X."/>
        </authorList>
    </citation>
    <scope>NUCLEOTIDE SEQUENCE</scope>
    <source>
        <strain evidence="1">SIG240</strain>
    </source>
</reference>
<proteinExistence type="predicted"/>